<dbReference type="RefSeq" id="WP_169397462.1">
    <property type="nucleotide sequence ID" value="NZ_JAAXKY010000067.1"/>
</dbReference>
<sequence length="80" mass="8813">MATPTTPEPMMKILDACIWQRPSILENNSNPPGKLALGDDEASVTSRDSVTKRYNCRTRNVQQNQSFPRSGGIPPPESRG</sequence>
<comment type="caution">
    <text evidence="2">The sequence shown here is derived from an EMBL/GenBank/DDBJ whole genome shotgun (WGS) entry which is preliminary data.</text>
</comment>
<protein>
    <submittedName>
        <fullName evidence="2">Uncharacterized protein</fullName>
    </submittedName>
</protein>
<organism evidence="2 3">
    <name type="scientific">Pseudonocardia xinjiangensis</name>
    <dbReference type="NCBI Taxonomy" id="75289"/>
    <lineage>
        <taxon>Bacteria</taxon>
        <taxon>Bacillati</taxon>
        <taxon>Actinomycetota</taxon>
        <taxon>Actinomycetes</taxon>
        <taxon>Pseudonocardiales</taxon>
        <taxon>Pseudonocardiaceae</taxon>
        <taxon>Pseudonocardia</taxon>
    </lineage>
</organism>
<accession>A0ABX1RG84</accession>
<gene>
    <name evidence="2" type="ORF">HF577_20150</name>
</gene>
<evidence type="ECO:0000313" key="2">
    <source>
        <dbReference type="EMBL" id="NMH79396.1"/>
    </source>
</evidence>
<keyword evidence="3" id="KW-1185">Reference proteome</keyword>
<evidence type="ECO:0000313" key="3">
    <source>
        <dbReference type="Proteomes" id="UP001296706"/>
    </source>
</evidence>
<evidence type="ECO:0000256" key="1">
    <source>
        <dbReference type="SAM" id="MobiDB-lite"/>
    </source>
</evidence>
<dbReference type="EMBL" id="JAAXKY010000067">
    <property type="protein sequence ID" value="NMH79396.1"/>
    <property type="molecule type" value="Genomic_DNA"/>
</dbReference>
<proteinExistence type="predicted"/>
<feature type="region of interest" description="Disordered" evidence="1">
    <location>
        <begin position="25"/>
        <end position="80"/>
    </location>
</feature>
<reference evidence="2 3" key="1">
    <citation type="submission" date="2020-04" db="EMBL/GenBank/DDBJ databases">
        <authorList>
            <person name="Klaysubun C."/>
            <person name="Duangmal K."/>
            <person name="Lipun K."/>
        </authorList>
    </citation>
    <scope>NUCLEOTIDE SEQUENCE [LARGE SCALE GENOMIC DNA]</scope>
    <source>
        <strain evidence="2 3">JCM 11839</strain>
    </source>
</reference>
<name>A0ABX1RG84_9PSEU</name>
<feature type="compositionally biased region" description="Polar residues" evidence="1">
    <location>
        <begin position="57"/>
        <end position="68"/>
    </location>
</feature>
<dbReference type="Proteomes" id="UP001296706">
    <property type="component" value="Unassembled WGS sequence"/>
</dbReference>